<comment type="caution">
    <text evidence="8">The sequence shown here is derived from an EMBL/GenBank/DDBJ whole genome shotgun (WGS) entry which is preliminary data.</text>
</comment>
<name>A0AAN6IBT0_9EURO</name>
<dbReference type="GO" id="GO:0008270">
    <property type="term" value="F:zinc ion binding"/>
    <property type="evidence" value="ECO:0007669"/>
    <property type="project" value="InterPro"/>
</dbReference>
<dbReference type="InterPro" id="IPR052761">
    <property type="entry name" value="Fungal_Detox/Toxin_TFs"/>
</dbReference>
<gene>
    <name evidence="8" type="ORF">EDD36DRAFT_273347</name>
</gene>
<dbReference type="InterPro" id="IPR036864">
    <property type="entry name" value="Zn2-C6_fun-type_DNA-bd_sf"/>
</dbReference>
<dbReference type="PROSITE" id="PS00463">
    <property type="entry name" value="ZN2_CY6_FUNGAL_1"/>
    <property type="match status" value="1"/>
</dbReference>
<dbReference type="Pfam" id="PF04082">
    <property type="entry name" value="Fungal_trans"/>
    <property type="match status" value="1"/>
</dbReference>
<dbReference type="SMART" id="SM00066">
    <property type="entry name" value="GAL4"/>
    <property type="match status" value="1"/>
</dbReference>
<dbReference type="SUPFAM" id="SSF57701">
    <property type="entry name" value="Zn2/Cys6 DNA-binding domain"/>
    <property type="match status" value="1"/>
</dbReference>
<evidence type="ECO:0000313" key="8">
    <source>
        <dbReference type="EMBL" id="KAI1612067.1"/>
    </source>
</evidence>
<dbReference type="PANTHER" id="PTHR47425:SF2">
    <property type="entry name" value="FARB-RELATED"/>
    <property type="match status" value="1"/>
</dbReference>
<dbReference type="InterPro" id="IPR007219">
    <property type="entry name" value="XnlR_reg_dom"/>
</dbReference>
<evidence type="ECO:0000256" key="4">
    <source>
        <dbReference type="ARBA" id="ARBA00023163"/>
    </source>
</evidence>
<keyword evidence="5" id="KW-0539">Nucleus</keyword>
<feature type="domain" description="Zn(2)-C6 fungal-type" evidence="7">
    <location>
        <begin position="18"/>
        <end position="50"/>
    </location>
</feature>
<dbReference type="GO" id="GO:0006351">
    <property type="term" value="P:DNA-templated transcription"/>
    <property type="evidence" value="ECO:0007669"/>
    <property type="project" value="InterPro"/>
</dbReference>
<evidence type="ECO:0000256" key="2">
    <source>
        <dbReference type="ARBA" id="ARBA00023015"/>
    </source>
</evidence>
<evidence type="ECO:0000256" key="3">
    <source>
        <dbReference type="ARBA" id="ARBA00023125"/>
    </source>
</evidence>
<dbReference type="GO" id="GO:0003677">
    <property type="term" value="F:DNA binding"/>
    <property type="evidence" value="ECO:0007669"/>
    <property type="project" value="UniProtKB-KW"/>
</dbReference>
<organism evidence="8 9">
    <name type="scientific">Exophiala viscosa</name>
    <dbReference type="NCBI Taxonomy" id="2486360"/>
    <lineage>
        <taxon>Eukaryota</taxon>
        <taxon>Fungi</taxon>
        <taxon>Dikarya</taxon>
        <taxon>Ascomycota</taxon>
        <taxon>Pezizomycotina</taxon>
        <taxon>Eurotiomycetes</taxon>
        <taxon>Chaetothyriomycetidae</taxon>
        <taxon>Chaetothyriales</taxon>
        <taxon>Herpotrichiellaceae</taxon>
        <taxon>Exophiala</taxon>
    </lineage>
</organism>
<keyword evidence="9" id="KW-1185">Reference proteome</keyword>
<evidence type="ECO:0000259" key="7">
    <source>
        <dbReference type="PROSITE" id="PS50048"/>
    </source>
</evidence>
<keyword evidence="2" id="KW-0805">Transcription regulation</keyword>
<dbReference type="Gene3D" id="4.10.240.10">
    <property type="entry name" value="Zn(2)-C6 fungal-type DNA-binding domain"/>
    <property type="match status" value="1"/>
</dbReference>
<evidence type="ECO:0000256" key="5">
    <source>
        <dbReference type="ARBA" id="ARBA00023242"/>
    </source>
</evidence>
<dbReference type="PROSITE" id="PS50048">
    <property type="entry name" value="ZN2_CY6_FUNGAL_2"/>
    <property type="match status" value="1"/>
</dbReference>
<proteinExistence type="predicted"/>
<protein>
    <submittedName>
        <fullName evidence="8">Transcriptional regulatory protein</fullName>
    </submittedName>
</protein>
<dbReference type="Pfam" id="PF00172">
    <property type="entry name" value="Zn_clus"/>
    <property type="match status" value="1"/>
</dbReference>
<dbReference type="CDD" id="cd12148">
    <property type="entry name" value="fungal_TF_MHR"/>
    <property type="match status" value="1"/>
</dbReference>
<dbReference type="InterPro" id="IPR001138">
    <property type="entry name" value="Zn2Cys6_DnaBD"/>
</dbReference>
<sequence>MQLPVIGETGRKKRAGRACVLCRSRKVRCDAVLTGNPCTNCRLDSLECVLTKNRRHRVSNANKVRAEKVPETSENTFNHSQQQAVQHEDEKEDDGATPDAATLLANGNGNHGTKAPVEIAPALPSASVAPRDIIYPSLPNFIAPLPESLDEADLIYLRSKKALSLPSDEFRNVCVARYIEFGHPLLPLLDKRQLVLLPHNETSDQFSLLLYQAVMCTGVTFVENELITREGFPSKQAARRAFFYRAKVLFDCNTEPDRFVACQAAVLLSTWYPGKQERADSWFWTGTAVSLAYSIRLHLEPDETRFDVKEQGLRRRLWWCAFSRDQKVSLALGRPSRSTYYNVRILTLEDFDDNVHLSLDHSSTELTSSFDVVEHQKTHNILARLCIEHMKLCICIATFVSNIFECRQQMKSRSHVSEHAQPLPSPSTRLNRCAQDLARWYREVTPDLRYELNDITSSQDSGQQNRCLAVHKSTVHVLYHVAISALYRVKALSPTSSWRDDPGQPDGTSQRILRHTAWELTRVNQDLYHPGLLSYCSTGAVGSVVSAVVIHLLDVKAPNQAVRRAAVAGLQQCKGFLEVLKDSYGTAVDALEYLREAESQDAGLALAQWQDTVSVSDPASLSSPWPDRQPPSSWLSTMLQDPPSAAPEAFAVPGLETSPFKEADEIFWQSWMESASNYDFLEGSSLPLYDLGFSSTDIGNFEIPSVFPEPGWSTLE</sequence>
<dbReference type="Proteomes" id="UP001203852">
    <property type="component" value="Unassembled WGS sequence"/>
</dbReference>
<feature type="region of interest" description="Disordered" evidence="6">
    <location>
        <begin position="59"/>
        <end position="101"/>
    </location>
</feature>
<dbReference type="AlphaFoldDB" id="A0AAN6IBT0"/>
<feature type="compositionally biased region" description="Polar residues" evidence="6">
    <location>
        <begin position="72"/>
        <end position="85"/>
    </location>
</feature>
<dbReference type="SMART" id="SM00906">
    <property type="entry name" value="Fungal_trans"/>
    <property type="match status" value="1"/>
</dbReference>
<reference evidence="8" key="1">
    <citation type="journal article" date="2022" name="bioRxiv">
        <title>Deciphering the potential niche of two novel black yeast fungi from a biological soil crust based on their genomes, phenotypes, and melanin regulation.</title>
        <authorList>
            <consortium name="DOE Joint Genome Institute"/>
            <person name="Carr E.C."/>
            <person name="Barton Q."/>
            <person name="Grambo S."/>
            <person name="Sullivan M."/>
            <person name="Renfro C.M."/>
            <person name="Kuo A."/>
            <person name="Pangilinan J."/>
            <person name="Lipzen A."/>
            <person name="Keymanesh K."/>
            <person name="Savage E."/>
            <person name="Barry K."/>
            <person name="Grigoriev I.V."/>
            <person name="Riekhof W.R."/>
            <person name="Harris S.S."/>
        </authorList>
    </citation>
    <scope>NUCLEOTIDE SEQUENCE</scope>
    <source>
        <strain evidence="8">JF 03-4F</strain>
    </source>
</reference>
<evidence type="ECO:0000313" key="9">
    <source>
        <dbReference type="Proteomes" id="UP001203852"/>
    </source>
</evidence>
<evidence type="ECO:0000256" key="1">
    <source>
        <dbReference type="ARBA" id="ARBA00022723"/>
    </source>
</evidence>
<dbReference type="EMBL" id="MU404355">
    <property type="protein sequence ID" value="KAI1612067.1"/>
    <property type="molecule type" value="Genomic_DNA"/>
</dbReference>
<keyword evidence="4" id="KW-0804">Transcription</keyword>
<keyword evidence="3" id="KW-0238">DNA-binding</keyword>
<dbReference type="CDD" id="cd00067">
    <property type="entry name" value="GAL4"/>
    <property type="match status" value="1"/>
</dbReference>
<keyword evidence="1" id="KW-0479">Metal-binding</keyword>
<accession>A0AAN6IBT0</accession>
<evidence type="ECO:0000256" key="6">
    <source>
        <dbReference type="SAM" id="MobiDB-lite"/>
    </source>
</evidence>
<dbReference type="GO" id="GO:0000981">
    <property type="term" value="F:DNA-binding transcription factor activity, RNA polymerase II-specific"/>
    <property type="evidence" value="ECO:0007669"/>
    <property type="project" value="InterPro"/>
</dbReference>
<dbReference type="PANTHER" id="PTHR47425">
    <property type="entry name" value="FARB-RELATED"/>
    <property type="match status" value="1"/>
</dbReference>